<reference evidence="2" key="1">
    <citation type="submission" date="2021-04" db="EMBL/GenBank/DDBJ databases">
        <title>novel species isolated from subtropical streams in China.</title>
        <authorList>
            <person name="Lu H."/>
        </authorList>
    </citation>
    <scope>NUCLEOTIDE SEQUENCE</scope>
    <source>
        <strain evidence="2">FT137W</strain>
    </source>
</reference>
<proteinExistence type="predicted"/>
<name>A0A941E5C1_9BURK</name>
<dbReference type="RefSeq" id="WP_212676465.1">
    <property type="nucleotide sequence ID" value="NZ_JAGSPJ010000006.1"/>
</dbReference>
<feature type="signal peptide" evidence="1">
    <location>
        <begin position="1"/>
        <end position="20"/>
    </location>
</feature>
<protein>
    <recommendedName>
        <fullName evidence="4">PEGA domain-containing protein</fullName>
    </recommendedName>
</protein>
<keyword evidence="3" id="KW-1185">Reference proteome</keyword>
<accession>A0A941E5C1</accession>
<evidence type="ECO:0000256" key="1">
    <source>
        <dbReference type="SAM" id="SignalP"/>
    </source>
</evidence>
<gene>
    <name evidence="2" type="ORF">KDM90_15210</name>
</gene>
<sequence>MRYLLFGALFLLTLSNPAQAQFFSLFGTTLDIVATPSSATIYKKKAQDNSLVPIGVGTAKLKLEKNDSNTIVVRQDGYRDSVRSFSSEADYPDKVFNIFLTKRVVQLTALPYDAKILINGEYRANRSYEVEVDEGQTTTIEIVKPGFATIKRIYRWDRGGELPPIEDRVELQDRKVSITTAGEGVELFSNDAKLGEGDLDFIVKRGSCAKLSARKNGWMNETKEYCNKDGQPEPPLFDKFVLKGRLVKVSGPEEARIYVNEKAVGTGSMAVQVPFGSCTMVKIKQTGFLTFLQEYCAKPNEVEPPLEENVVLRPDGSYAASTASDQANVNFTIEVGKKLKEEQAWKLLSSIVLNYFDVLDNSDSQTGYLRTAWQIKTWGQNETNESVVRTRVILKRISDSPLRYSLKIVSEKNKDGLRGKWSIKDDEHFDSWDRILNTYKDLISEAQTRLK</sequence>
<feature type="chain" id="PRO_5037071115" description="PEGA domain-containing protein" evidence="1">
    <location>
        <begin position="21"/>
        <end position="451"/>
    </location>
</feature>
<dbReference type="Proteomes" id="UP000678545">
    <property type="component" value="Unassembled WGS sequence"/>
</dbReference>
<evidence type="ECO:0000313" key="2">
    <source>
        <dbReference type="EMBL" id="MBR7801357.1"/>
    </source>
</evidence>
<comment type="caution">
    <text evidence="2">The sequence shown here is derived from an EMBL/GenBank/DDBJ whole genome shotgun (WGS) entry which is preliminary data.</text>
</comment>
<evidence type="ECO:0008006" key="4">
    <source>
        <dbReference type="Google" id="ProtNLM"/>
    </source>
</evidence>
<dbReference type="EMBL" id="JAGSPJ010000006">
    <property type="protein sequence ID" value="MBR7801357.1"/>
    <property type="molecule type" value="Genomic_DNA"/>
</dbReference>
<dbReference type="AlphaFoldDB" id="A0A941E5C1"/>
<organism evidence="2 3">
    <name type="scientific">Undibacterium fentianense</name>
    <dbReference type="NCBI Taxonomy" id="2828728"/>
    <lineage>
        <taxon>Bacteria</taxon>
        <taxon>Pseudomonadati</taxon>
        <taxon>Pseudomonadota</taxon>
        <taxon>Betaproteobacteria</taxon>
        <taxon>Burkholderiales</taxon>
        <taxon>Oxalobacteraceae</taxon>
        <taxon>Undibacterium</taxon>
    </lineage>
</organism>
<evidence type="ECO:0000313" key="3">
    <source>
        <dbReference type="Proteomes" id="UP000678545"/>
    </source>
</evidence>
<keyword evidence="1" id="KW-0732">Signal</keyword>